<dbReference type="EMBL" id="PGOL01007292">
    <property type="protein sequence ID" value="PKI32845.1"/>
    <property type="molecule type" value="Genomic_DNA"/>
</dbReference>
<protein>
    <submittedName>
        <fullName evidence="1">Uncharacterized protein</fullName>
    </submittedName>
</protein>
<dbReference type="STRING" id="22663.A0A2I0HMA4"/>
<proteinExistence type="predicted"/>
<reference evidence="1 2" key="1">
    <citation type="submission" date="2017-11" db="EMBL/GenBank/DDBJ databases">
        <title>De-novo sequencing of pomegranate (Punica granatum L.) genome.</title>
        <authorList>
            <person name="Akparov Z."/>
            <person name="Amiraslanov A."/>
            <person name="Hajiyeva S."/>
            <person name="Abbasov M."/>
            <person name="Kaur K."/>
            <person name="Hamwieh A."/>
            <person name="Solovyev V."/>
            <person name="Salamov A."/>
            <person name="Braich B."/>
            <person name="Kosarev P."/>
            <person name="Mahmoud A."/>
            <person name="Hajiyev E."/>
            <person name="Babayeva S."/>
            <person name="Izzatullayeva V."/>
            <person name="Mammadov A."/>
            <person name="Mammadov A."/>
            <person name="Sharifova S."/>
            <person name="Ojaghi J."/>
            <person name="Eynullazada K."/>
            <person name="Bayramov B."/>
            <person name="Abdulazimova A."/>
            <person name="Shahmuradov I."/>
        </authorList>
    </citation>
    <scope>NUCLEOTIDE SEQUENCE [LARGE SCALE GENOMIC DNA]</scope>
    <source>
        <strain evidence="2">cv. AG2017</strain>
        <tissue evidence="1">Leaf</tissue>
    </source>
</reference>
<organism evidence="1 2">
    <name type="scientific">Punica granatum</name>
    <name type="common">Pomegranate</name>
    <dbReference type="NCBI Taxonomy" id="22663"/>
    <lineage>
        <taxon>Eukaryota</taxon>
        <taxon>Viridiplantae</taxon>
        <taxon>Streptophyta</taxon>
        <taxon>Embryophyta</taxon>
        <taxon>Tracheophyta</taxon>
        <taxon>Spermatophyta</taxon>
        <taxon>Magnoliopsida</taxon>
        <taxon>eudicotyledons</taxon>
        <taxon>Gunneridae</taxon>
        <taxon>Pentapetalae</taxon>
        <taxon>rosids</taxon>
        <taxon>malvids</taxon>
        <taxon>Myrtales</taxon>
        <taxon>Lythraceae</taxon>
        <taxon>Punica</taxon>
    </lineage>
</organism>
<dbReference type="PANTHER" id="PTHR33133">
    <property type="entry name" value="OS08G0107100 PROTEIN-RELATED"/>
    <property type="match status" value="1"/>
</dbReference>
<dbReference type="PANTHER" id="PTHR33133:SF5">
    <property type="entry name" value="OS08G0107100 PROTEIN"/>
    <property type="match status" value="1"/>
</dbReference>
<gene>
    <name evidence="1" type="ORF">CRG98_046754</name>
</gene>
<comment type="caution">
    <text evidence="1">The sequence shown here is derived from an EMBL/GenBank/DDBJ whole genome shotgun (WGS) entry which is preliminary data.</text>
</comment>
<dbReference type="AlphaFoldDB" id="A0A2I0HMA4"/>
<evidence type="ECO:0000313" key="1">
    <source>
        <dbReference type="EMBL" id="PKI32845.1"/>
    </source>
</evidence>
<dbReference type="GeneID" id="116190166"/>
<dbReference type="Proteomes" id="UP000233551">
    <property type="component" value="Unassembled WGS sequence"/>
</dbReference>
<evidence type="ECO:0000313" key="2">
    <source>
        <dbReference type="Proteomes" id="UP000233551"/>
    </source>
</evidence>
<keyword evidence="2" id="KW-1185">Reference proteome</keyword>
<name>A0A2I0HMA4_PUNGR</name>
<accession>A0A2I0HMA4</accession>
<sequence length="275" mass="31262">MFGESFRVISARKKLFGQITLALILPLCVFFLAHLKVTQLILENTIKTDGGHWIDYDENNGEYEVLYNKKYSWAVILVIKVVYLNVVLILSLIATSAVVYTVACVYTFKDGTFRKVISIMPKVWMRLVITFLRIFIVLVVYNLIFVGLFFQCLLFARVIAIALAIILVVAYIAGIVHVTIVWESACVVSILEEYVYGRKAMPSSKALLKGEIWSVICFFVLLTMFFGLVELGFEFLVVVWLVIKKSVAIRVMLGVVFWFVLALETLVRLVAFTVN</sequence>
<dbReference type="OrthoDB" id="1908649at2759"/>